<dbReference type="EMBL" id="JACJTB010000003">
    <property type="protein sequence ID" value="MBD2593561.1"/>
    <property type="molecule type" value="Genomic_DNA"/>
</dbReference>
<reference evidence="1 2" key="1">
    <citation type="journal article" date="2020" name="ISME J.">
        <title>Comparative genomics reveals insights into cyanobacterial evolution and habitat adaptation.</title>
        <authorList>
            <person name="Chen M.Y."/>
            <person name="Teng W.K."/>
            <person name="Zhao L."/>
            <person name="Hu C.X."/>
            <person name="Zhou Y.K."/>
            <person name="Han B.P."/>
            <person name="Song L.R."/>
            <person name="Shu W.S."/>
        </authorList>
    </citation>
    <scope>NUCLEOTIDE SEQUENCE [LARGE SCALE GENOMIC DNA]</scope>
    <source>
        <strain evidence="1 2">FACHB-130</strain>
    </source>
</reference>
<protein>
    <submittedName>
        <fullName evidence="1">Uncharacterized protein</fullName>
    </submittedName>
</protein>
<proteinExistence type="predicted"/>
<name>A0ABR8FRV2_9NOSO</name>
<keyword evidence="2" id="KW-1185">Reference proteome</keyword>
<gene>
    <name evidence="1" type="ORF">H6G74_04355</name>
</gene>
<accession>A0ABR8FRV2</accession>
<dbReference type="RefSeq" id="WP_190966504.1">
    <property type="nucleotide sequence ID" value="NZ_JACJTB010000003.1"/>
</dbReference>
<organism evidence="1 2">
    <name type="scientific">Nostoc spongiaeforme FACHB-130</name>
    <dbReference type="NCBI Taxonomy" id="1357510"/>
    <lineage>
        <taxon>Bacteria</taxon>
        <taxon>Bacillati</taxon>
        <taxon>Cyanobacteriota</taxon>
        <taxon>Cyanophyceae</taxon>
        <taxon>Nostocales</taxon>
        <taxon>Nostocaceae</taxon>
        <taxon>Nostoc</taxon>
    </lineage>
</organism>
<sequence length="117" mass="13682">MMLTEETLVEKFTTVVKERRPELNTLLKYCHVELVNSYWGKPEKLLQYFVIYAPHQLLASVSAYKETFRSVAEDLGIANAICMNATRIIRDRCSKLKQKDPILWLELQLLVSQHLEQ</sequence>
<comment type="caution">
    <text evidence="1">The sequence shown here is derived from an EMBL/GenBank/DDBJ whole genome shotgun (WGS) entry which is preliminary data.</text>
</comment>
<evidence type="ECO:0000313" key="1">
    <source>
        <dbReference type="EMBL" id="MBD2593561.1"/>
    </source>
</evidence>
<evidence type="ECO:0000313" key="2">
    <source>
        <dbReference type="Proteomes" id="UP000603457"/>
    </source>
</evidence>
<dbReference type="Proteomes" id="UP000603457">
    <property type="component" value="Unassembled WGS sequence"/>
</dbReference>